<keyword evidence="1" id="KW-0812">Transmembrane</keyword>
<proteinExistence type="predicted"/>
<keyword evidence="1" id="KW-0472">Membrane</keyword>
<reference evidence="2" key="1">
    <citation type="submission" date="2017-02" db="UniProtKB">
        <authorList>
            <consortium name="WormBaseParasite"/>
        </authorList>
    </citation>
    <scope>IDENTIFICATION</scope>
</reference>
<keyword evidence="1" id="KW-1133">Transmembrane helix</keyword>
<name>A0A0R3QYS1_9BILA</name>
<feature type="transmembrane region" description="Helical" evidence="1">
    <location>
        <begin position="30"/>
        <end position="50"/>
    </location>
</feature>
<sequence>LDLPLINLETFPISFQTHLTQLFSFSLPSYLQFLLSFSTVICFCGLFYFIGLNPLDPYIILAN</sequence>
<dbReference type="AlphaFoldDB" id="A0A0R3QYS1"/>
<organism evidence="2">
    <name type="scientific">Brugia timori</name>
    <dbReference type="NCBI Taxonomy" id="42155"/>
    <lineage>
        <taxon>Eukaryota</taxon>
        <taxon>Metazoa</taxon>
        <taxon>Ecdysozoa</taxon>
        <taxon>Nematoda</taxon>
        <taxon>Chromadorea</taxon>
        <taxon>Rhabditida</taxon>
        <taxon>Spirurina</taxon>
        <taxon>Spiruromorpha</taxon>
        <taxon>Filarioidea</taxon>
        <taxon>Onchocercidae</taxon>
        <taxon>Brugia</taxon>
    </lineage>
</organism>
<protein>
    <submittedName>
        <fullName evidence="2">Ovule protein</fullName>
    </submittedName>
</protein>
<dbReference type="WBParaSite" id="BTMF_0001289501-mRNA-1">
    <property type="protein sequence ID" value="BTMF_0001289501-mRNA-1"/>
    <property type="gene ID" value="BTMF_0001289501"/>
</dbReference>
<evidence type="ECO:0000313" key="2">
    <source>
        <dbReference type="WBParaSite" id="BTMF_0001289501-mRNA-1"/>
    </source>
</evidence>
<evidence type="ECO:0000256" key="1">
    <source>
        <dbReference type="SAM" id="Phobius"/>
    </source>
</evidence>
<accession>A0A0R3QYS1</accession>